<dbReference type="AlphaFoldDB" id="A0A6J1MRJ3"/>
<evidence type="ECO:0000313" key="1">
    <source>
        <dbReference type="Proteomes" id="UP001652582"/>
    </source>
</evidence>
<dbReference type="GeneID" id="112046045"/>
<reference evidence="2 3" key="1">
    <citation type="submission" date="2025-04" db="UniProtKB">
        <authorList>
            <consortium name="RefSeq"/>
        </authorList>
    </citation>
    <scope>IDENTIFICATION</scope>
</reference>
<reference evidence="1" key="2">
    <citation type="submission" date="2025-05" db="UniProtKB">
        <authorList>
            <consortium name="RefSeq"/>
        </authorList>
    </citation>
    <scope>NUCLEOTIDE SEQUENCE [LARGE SCALE GENOMIC DNA]</scope>
</reference>
<keyword evidence="1" id="KW-1185">Reference proteome</keyword>
<dbReference type="KEGG" id="bany:112046045"/>
<name>A0A6J1MRJ3_BICAN</name>
<sequence>MASSPAESDSSEDEVFFGPITLKEVRACLLPKHVRRAMRKAEKKKKEINGHDNSIKIIEVHSEPEMNNDCVINSSDLPKVSNRLRNCSTSPFDSSYLRLPADDSFVLIEKQVTEICMTENKNSDLNNALDIDNYFGKKQNDLIPNIHIESEDGQSQLQQKSTSKFLKDGAATHIYENQTKKDDLDPSITNPPKNINVLKTPTRNNQAHSVRTPFSKNMYQHVSSPVAEYIKNPPVLIRRHGTPISISHIPIKKYPHNNKMSNKENRKLK</sequence>
<dbReference type="RefSeq" id="XP_023938273.1">
    <property type="nucleotide sequence ID" value="XM_024082505.1"/>
</dbReference>
<dbReference type="RefSeq" id="XP_023938270.1">
    <property type="nucleotide sequence ID" value="XM_024082502.1"/>
</dbReference>
<evidence type="ECO:0000313" key="2">
    <source>
        <dbReference type="RefSeq" id="XP_023938270.1"/>
    </source>
</evidence>
<evidence type="ECO:0000313" key="4">
    <source>
        <dbReference type="RefSeq" id="XP_023938273.1"/>
    </source>
</evidence>
<dbReference type="Proteomes" id="UP001652582">
    <property type="component" value="Chromosome 1"/>
</dbReference>
<dbReference type="RefSeq" id="XP_023938272.1">
    <property type="nucleotide sequence ID" value="XM_024082504.1"/>
</dbReference>
<gene>
    <name evidence="2 3 4" type="primary">LOC112046045</name>
</gene>
<dbReference type="OrthoDB" id="69711at2759"/>
<organism evidence="1 2">
    <name type="scientific">Bicyclus anynana</name>
    <name type="common">Squinting bush brown butterfly</name>
    <dbReference type="NCBI Taxonomy" id="110368"/>
    <lineage>
        <taxon>Eukaryota</taxon>
        <taxon>Metazoa</taxon>
        <taxon>Ecdysozoa</taxon>
        <taxon>Arthropoda</taxon>
        <taxon>Hexapoda</taxon>
        <taxon>Insecta</taxon>
        <taxon>Pterygota</taxon>
        <taxon>Neoptera</taxon>
        <taxon>Endopterygota</taxon>
        <taxon>Lepidoptera</taxon>
        <taxon>Glossata</taxon>
        <taxon>Ditrysia</taxon>
        <taxon>Papilionoidea</taxon>
        <taxon>Nymphalidae</taxon>
        <taxon>Satyrinae</taxon>
        <taxon>Satyrini</taxon>
        <taxon>Mycalesina</taxon>
        <taxon>Bicyclus</taxon>
    </lineage>
</organism>
<accession>A0A6J1MRJ3</accession>
<proteinExistence type="predicted"/>
<evidence type="ECO:0000313" key="3">
    <source>
        <dbReference type="RefSeq" id="XP_023938272.1"/>
    </source>
</evidence>
<protein>
    <submittedName>
        <fullName evidence="2 3">Uncharacterized protein LOC112046045</fullName>
    </submittedName>
</protein>